<dbReference type="Proteomes" id="UP001596109">
    <property type="component" value="Unassembled WGS sequence"/>
</dbReference>
<keyword evidence="1" id="KW-0812">Transmembrane</keyword>
<accession>A0ABW0THD6</accession>
<keyword evidence="1" id="KW-0472">Membrane</keyword>
<organism evidence="2 3">
    <name type="scientific">Sporosarcina soli</name>
    <dbReference type="NCBI Taxonomy" id="334736"/>
    <lineage>
        <taxon>Bacteria</taxon>
        <taxon>Bacillati</taxon>
        <taxon>Bacillota</taxon>
        <taxon>Bacilli</taxon>
        <taxon>Bacillales</taxon>
        <taxon>Caryophanaceae</taxon>
        <taxon>Sporosarcina</taxon>
    </lineage>
</organism>
<dbReference type="RefSeq" id="WP_381431222.1">
    <property type="nucleotide sequence ID" value="NZ_JBHSNO010000005.1"/>
</dbReference>
<feature type="transmembrane region" description="Helical" evidence="1">
    <location>
        <begin position="6"/>
        <end position="27"/>
    </location>
</feature>
<keyword evidence="3" id="KW-1185">Reference proteome</keyword>
<name>A0ABW0THD6_9BACL</name>
<evidence type="ECO:0000313" key="3">
    <source>
        <dbReference type="Proteomes" id="UP001596109"/>
    </source>
</evidence>
<keyword evidence="1" id="KW-1133">Transmembrane helix</keyword>
<gene>
    <name evidence="2" type="ORF">ACFPRA_04645</name>
</gene>
<evidence type="ECO:0000313" key="2">
    <source>
        <dbReference type="EMBL" id="MFC5588158.1"/>
    </source>
</evidence>
<sequence>MKRKTFYSTAIALGVMGVSFFAGNAILGTSAEEHRAEEVEVPMVVTKEDLARVEFSSVEESAIKIPLNLDEKNIDHIVAEARGVNTEKRPGGYLIETWYPTDTKNGDLLVAQSVNEYGVAQSLIKVVKTWYPEELGGFKELNLGGYQAILNENEEDANTLHIITDNEIFTMAGQKTEFLLEVAEEIIKEFK</sequence>
<protein>
    <submittedName>
        <fullName evidence="2">Uncharacterized protein</fullName>
    </submittedName>
</protein>
<dbReference type="EMBL" id="JBHSNO010000005">
    <property type="protein sequence ID" value="MFC5588158.1"/>
    <property type="molecule type" value="Genomic_DNA"/>
</dbReference>
<reference evidence="3" key="1">
    <citation type="journal article" date="2019" name="Int. J. Syst. Evol. Microbiol.">
        <title>The Global Catalogue of Microorganisms (GCM) 10K type strain sequencing project: providing services to taxonomists for standard genome sequencing and annotation.</title>
        <authorList>
            <consortium name="The Broad Institute Genomics Platform"/>
            <consortium name="The Broad Institute Genome Sequencing Center for Infectious Disease"/>
            <person name="Wu L."/>
            <person name="Ma J."/>
        </authorList>
    </citation>
    <scope>NUCLEOTIDE SEQUENCE [LARGE SCALE GENOMIC DNA]</scope>
    <source>
        <strain evidence="3">CGMCC 4.1434</strain>
    </source>
</reference>
<evidence type="ECO:0000256" key="1">
    <source>
        <dbReference type="SAM" id="Phobius"/>
    </source>
</evidence>
<comment type="caution">
    <text evidence="2">The sequence shown here is derived from an EMBL/GenBank/DDBJ whole genome shotgun (WGS) entry which is preliminary data.</text>
</comment>
<proteinExistence type="predicted"/>